<protein>
    <submittedName>
        <fullName evidence="1">Uncharacterized protein</fullName>
    </submittedName>
</protein>
<dbReference type="AlphaFoldDB" id="A0A8J6TFP3"/>
<dbReference type="Proteomes" id="UP000614424">
    <property type="component" value="Unassembled WGS sequence"/>
</dbReference>
<proteinExistence type="predicted"/>
<evidence type="ECO:0000313" key="1">
    <source>
        <dbReference type="EMBL" id="MBC8317737.1"/>
    </source>
</evidence>
<sequence>MITSLYYSSRFKKQLQFLLKSDKKGTMAAQQAESILEQVRQTGGEIPLAVSMKRTKHGERRAQNCEKYDLGGGYRLITLRDGACLYVAFVGTHDECDLWFKQRAVDFSRTSYFAEIISPREDAPAVEDDASVESLQSEEDVYERELLRQVDDATLNIVFSGFYHEGK</sequence>
<comment type="caution">
    <text evidence="1">The sequence shown here is derived from an EMBL/GenBank/DDBJ whole genome shotgun (WGS) entry which is preliminary data.</text>
</comment>
<accession>A0A8J6TFP3</accession>
<name>A0A8J6TFP3_9BACT</name>
<evidence type="ECO:0000313" key="2">
    <source>
        <dbReference type="Proteomes" id="UP000614424"/>
    </source>
</evidence>
<organism evidence="1 2">
    <name type="scientific">Candidatus Desulfobia pelagia</name>
    <dbReference type="NCBI Taxonomy" id="2841692"/>
    <lineage>
        <taxon>Bacteria</taxon>
        <taxon>Pseudomonadati</taxon>
        <taxon>Thermodesulfobacteriota</taxon>
        <taxon>Desulfobulbia</taxon>
        <taxon>Desulfobulbales</taxon>
        <taxon>Desulfobulbaceae</taxon>
        <taxon>Candidatus Desulfobia</taxon>
    </lineage>
</organism>
<dbReference type="EMBL" id="JACNJZ010000101">
    <property type="protein sequence ID" value="MBC8317737.1"/>
    <property type="molecule type" value="Genomic_DNA"/>
</dbReference>
<gene>
    <name evidence="1" type="ORF">H8E41_07500</name>
</gene>
<reference evidence="1 2" key="1">
    <citation type="submission" date="2020-08" db="EMBL/GenBank/DDBJ databases">
        <title>Bridging the membrane lipid divide: bacteria of the FCB group superphylum have the potential to synthesize archaeal ether lipids.</title>
        <authorList>
            <person name="Villanueva L."/>
            <person name="Von Meijenfeldt F.A.B."/>
            <person name="Westbye A.B."/>
            <person name="Yadav S."/>
            <person name="Hopmans E.C."/>
            <person name="Dutilh B.E."/>
            <person name="Sinninghe Damste J.S."/>
        </authorList>
    </citation>
    <scope>NUCLEOTIDE SEQUENCE [LARGE SCALE GENOMIC DNA]</scope>
    <source>
        <strain evidence="1">NIOZ-UU47</strain>
    </source>
</reference>